<dbReference type="RefSeq" id="WP_022649413.1">
    <property type="nucleotide sequence ID" value="NZ_AP025764.1"/>
</dbReference>
<evidence type="ECO:0000313" key="2">
    <source>
        <dbReference type="Proteomes" id="UP000244004"/>
    </source>
</evidence>
<proteinExistence type="predicted"/>
<sequence>MKIACLGWGSLIWKSGALPVAGEWQTDGPSLPVEFCRVSDGGELATAICMNAPAVPVLWAWLEATTLSVACRALREREAIPEDRCDGIGSLLITGRDTGILTTWAREKGIEAIIWTGLPPRSASQEGRVPAVDEAIAYLDGLSGETRSHAQDYICRVPAQLDTPYRRVIKDVLGW</sequence>
<accession>A0A431SBS5</accession>
<reference evidence="1 2" key="1">
    <citation type="submission" date="2018-01" db="EMBL/GenBank/DDBJ databases">
        <title>Geographic spread and resistance mechanisms of dominant carbapenem-resistant Enterobacter cloacae complex clones ST171 and ST78.</title>
        <authorList>
            <person name="Gomez-Simmonds A."/>
            <person name="Annavajhala M.K."/>
            <person name="Wang Z."/>
            <person name="Macesic N."/>
            <person name="Hu Y."/>
            <person name="Giddins M.J."/>
            <person name="O'Malley A."/>
            <person name="Toussaint N.C."/>
            <person name="Whittier S."/>
            <person name="Torres V.J."/>
            <person name="Uhlemann A.-C."/>
        </authorList>
    </citation>
    <scope>NUCLEOTIDE SEQUENCE [LARGE SCALE GENOMIC DNA]</scope>
    <source>
        <strain evidence="1 2">78</strain>
    </source>
</reference>
<dbReference type="AlphaFoldDB" id="A0A155NN43"/>
<evidence type="ECO:0000313" key="1">
    <source>
        <dbReference type="EMBL" id="PTX90012.1"/>
    </source>
</evidence>
<dbReference type="Proteomes" id="UP000244004">
    <property type="component" value="Unassembled WGS sequence"/>
</dbReference>
<gene>
    <name evidence="1" type="ORF">C1O12_17225</name>
</gene>
<dbReference type="EMBL" id="PNXT01000001">
    <property type="protein sequence ID" value="PTX90012.1"/>
    <property type="molecule type" value="Genomic_DNA"/>
</dbReference>
<organism evidence="1 2">
    <name type="scientific">Enterobacter hormaechei</name>
    <dbReference type="NCBI Taxonomy" id="158836"/>
    <lineage>
        <taxon>Bacteria</taxon>
        <taxon>Pseudomonadati</taxon>
        <taxon>Pseudomonadota</taxon>
        <taxon>Gammaproteobacteria</taxon>
        <taxon>Enterobacterales</taxon>
        <taxon>Enterobacteriaceae</taxon>
        <taxon>Enterobacter</taxon>
        <taxon>Enterobacter cloacae complex</taxon>
    </lineage>
</organism>
<comment type="caution">
    <text evidence="1">The sequence shown here is derived from an EMBL/GenBank/DDBJ whole genome shotgun (WGS) entry which is preliminary data.</text>
</comment>
<dbReference type="GeneID" id="99707516"/>
<accession>A0A155NN43</accession>
<protein>
    <submittedName>
        <fullName evidence="1">Uncharacterized protein</fullName>
    </submittedName>
</protein>
<name>A0A155NN43_9ENTR</name>